<dbReference type="InterPro" id="IPR000073">
    <property type="entry name" value="AB_hydrolase_1"/>
</dbReference>
<dbReference type="InterPro" id="IPR053145">
    <property type="entry name" value="AB_hydrolase_Est10"/>
</dbReference>
<accession>A0ABX7P734</accession>
<keyword evidence="3" id="KW-0378">Hydrolase</keyword>
<dbReference type="PANTHER" id="PTHR43265">
    <property type="entry name" value="ESTERASE ESTD"/>
    <property type="match status" value="1"/>
</dbReference>
<evidence type="ECO:0000259" key="2">
    <source>
        <dbReference type="Pfam" id="PF12697"/>
    </source>
</evidence>
<feature type="domain" description="Serine aminopeptidase S33" evidence="1">
    <location>
        <begin position="69"/>
        <end position="166"/>
    </location>
</feature>
<feature type="domain" description="AB hydrolase-1" evidence="2">
    <location>
        <begin position="369"/>
        <end position="603"/>
    </location>
</feature>
<name>A0ABX7P734_9BACT</name>
<proteinExistence type="predicted"/>
<dbReference type="InterPro" id="IPR029058">
    <property type="entry name" value="AB_hydrolase_fold"/>
</dbReference>
<keyword evidence="4" id="KW-1185">Reference proteome</keyword>
<evidence type="ECO:0000259" key="1">
    <source>
        <dbReference type="Pfam" id="PF12146"/>
    </source>
</evidence>
<dbReference type="PANTHER" id="PTHR43265:SF1">
    <property type="entry name" value="ESTERASE ESTD"/>
    <property type="match status" value="1"/>
</dbReference>
<dbReference type="EMBL" id="CP071090">
    <property type="protein sequence ID" value="QSQ26299.1"/>
    <property type="molecule type" value="Genomic_DNA"/>
</dbReference>
<dbReference type="GO" id="GO:0016787">
    <property type="term" value="F:hydrolase activity"/>
    <property type="evidence" value="ECO:0007669"/>
    <property type="project" value="UniProtKB-KW"/>
</dbReference>
<dbReference type="Gene3D" id="3.40.50.1820">
    <property type="entry name" value="alpha/beta hydrolase"/>
    <property type="match status" value="2"/>
</dbReference>
<reference evidence="3 4" key="1">
    <citation type="submission" date="2021-02" db="EMBL/GenBank/DDBJ databases">
        <title>De Novo genome assembly of isolated myxobacteria.</title>
        <authorList>
            <person name="Stevens D.C."/>
        </authorList>
    </citation>
    <scope>NUCLEOTIDE SEQUENCE [LARGE SCALE GENOMIC DNA]</scope>
    <source>
        <strain evidence="4">SCPEA02</strain>
    </source>
</reference>
<evidence type="ECO:0000313" key="4">
    <source>
        <dbReference type="Proteomes" id="UP000662747"/>
    </source>
</evidence>
<evidence type="ECO:0000313" key="3">
    <source>
        <dbReference type="EMBL" id="QSQ26299.1"/>
    </source>
</evidence>
<dbReference type="SUPFAM" id="SSF53474">
    <property type="entry name" value="alpha/beta-Hydrolases"/>
    <property type="match status" value="2"/>
</dbReference>
<dbReference type="RefSeq" id="WP_206727847.1">
    <property type="nucleotide sequence ID" value="NZ_CP071090.1"/>
</dbReference>
<dbReference type="InterPro" id="IPR022742">
    <property type="entry name" value="Hydrolase_4"/>
</dbReference>
<protein>
    <submittedName>
        <fullName evidence="3">Alpha/beta hydrolase</fullName>
    </submittedName>
</protein>
<dbReference type="Pfam" id="PF12697">
    <property type="entry name" value="Abhydrolase_6"/>
    <property type="match status" value="1"/>
</dbReference>
<organism evidence="3 4">
    <name type="scientific">Pyxidicoccus parkwayensis</name>
    <dbReference type="NCBI Taxonomy" id="2813578"/>
    <lineage>
        <taxon>Bacteria</taxon>
        <taxon>Pseudomonadati</taxon>
        <taxon>Myxococcota</taxon>
        <taxon>Myxococcia</taxon>
        <taxon>Myxococcales</taxon>
        <taxon>Cystobacterineae</taxon>
        <taxon>Myxococcaceae</taxon>
        <taxon>Pyxidicoccus</taxon>
    </lineage>
</organism>
<dbReference type="Pfam" id="PF12146">
    <property type="entry name" value="Hydrolase_4"/>
    <property type="match status" value="1"/>
</dbReference>
<dbReference type="Proteomes" id="UP000662747">
    <property type="component" value="Chromosome"/>
</dbReference>
<gene>
    <name evidence="3" type="ORF">JY651_15785</name>
</gene>
<sequence length="624" mass="68330">MSVNVARQASVVVPEPGVTESSLPQAIAFGPEVRRLFGWYHAPREMTPRHLGVVLCNPLGYEAMPAHRTYRHLAARLADAGFPVLRFDYDGTGDSSGYDDEPDRVATWRASIGTAIDELKRRSGFSNVCLFGLRLGGLFALTTASEREDVRALMLWAAPATGRTYVRELRAFRQLKEKDSVGPPRETPTPGEEIAGYLLRPDTAENLSGLRPLDAPTRAVRRALLIGRDDLPGAEAQISKHLTACGVEVSVPSVPGYSAAMRDAEFTELPEAALGTMVEWLRNADAAEDSAPASKATSAAAGASESVLACVAPGGAVVRERAVRFGKDGRLFGIVAEPSSEPPSPNRVGVLFVSVGANHRTGPNRMHVTLSRELAGRGYVAMRLDIAGVGDSPPAPGGREHPLYSKASVRDIQEAMDWLGNAYGMRRYVVASLCSGAFLTFHASVQDERVAGQVLINPQTFVWRTGDSLVIKQREQRPAYETSFKSTRFYRGAVLRKETWRRLLRGEIQVRRIARELLSRAVKRAQTLPLPGPLQGSEQREHLAVRRSFSDLVDRGVKSLLVYSANDGGLDVIERYLGPRGRRLAHKPNFRMEVVEGPDHTFTPLWSQVYLASLILEFITTNFG</sequence>